<accession>A0A7K3MB34</accession>
<keyword evidence="3" id="KW-1185">Reference proteome</keyword>
<proteinExistence type="predicted"/>
<name>A0A7K3MB34_9ACTN</name>
<feature type="region of interest" description="Disordered" evidence="1">
    <location>
        <begin position="1"/>
        <end position="25"/>
    </location>
</feature>
<evidence type="ECO:0000313" key="2">
    <source>
        <dbReference type="EMBL" id="NDL60504.1"/>
    </source>
</evidence>
<evidence type="ECO:0000256" key="1">
    <source>
        <dbReference type="SAM" id="MobiDB-lite"/>
    </source>
</evidence>
<sequence>MDPPRRLENADDASLPLTRRMPPPDVDSHVAVIVSRLLPQNDDSDPLTIT</sequence>
<dbReference type="AlphaFoldDB" id="A0A7K3MB34"/>
<gene>
    <name evidence="2" type="ORF">F7O44_25835</name>
</gene>
<evidence type="ECO:0000313" key="3">
    <source>
        <dbReference type="Proteomes" id="UP000460435"/>
    </source>
</evidence>
<dbReference type="EMBL" id="WLZY01000012">
    <property type="protein sequence ID" value="NDL60504.1"/>
    <property type="molecule type" value="Genomic_DNA"/>
</dbReference>
<reference evidence="2 3" key="1">
    <citation type="submission" date="2019-11" db="EMBL/GenBank/DDBJ databases">
        <authorList>
            <person name="Li X.-J."/>
            <person name="Feng X.-M."/>
        </authorList>
    </citation>
    <scope>NUCLEOTIDE SEQUENCE [LARGE SCALE GENOMIC DNA]</scope>
    <source>
        <strain evidence="2 3">XMNu-373</strain>
    </source>
</reference>
<dbReference type="Proteomes" id="UP000460435">
    <property type="component" value="Unassembled WGS sequence"/>
</dbReference>
<protein>
    <submittedName>
        <fullName evidence="2">Uncharacterized protein</fullName>
    </submittedName>
</protein>
<comment type="caution">
    <text evidence="2">The sequence shown here is derived from an EMBL/GenBank/DDBJ whole genome shotgun (WGS) entry which is preliminary data.</text>
</comment>
<organism evidence="2 3">
    <name type="scientific">Phytoactinopolyspora mesophila</name>
    <dbReference type="NCBI Taxonomy" id="2650750"/>
    <lineage>
        <taxon>Bacteria</taxon>
        <taxon>Bacillati</taxon>
        <taxon>Actinomycetota</taxon>
        <taxon>Actinomycetes</taxon>
        <taxon>Jiangellales</taxon>
        <taxon>Jiangellaceae</taxon>
        <taxon>Phytoactinopolyspora</taxon>
    </lineage>
</organism>